<accession>A0A9P3G3Q8</accession>
<dbReference type="Proteomes" id="UP000703269">
    <property type="component" value="Unassembled WGS sequence"/>
</dbReference>
<evidence type="ECO:0000313" key="3">
    <source>
        <dbReference type="Proteomes" id="UP000703269"/>
    </source>
</evidence>
<evidence type="ECO:0000256" key="1">
    <source>
        <dbReference type="SAM" id="MobiDB-lite"/>
    </source>
</evidence>
<name>A0A9P3G3Q8_9APHY</name>
<gene>
    <name evidence="2" type="ORF">PsYK624_033970</name>
</gene>
<protein>
    <submittedName>
        <fullName evidence="2">Uncharacterized protein</fullName>
    </submittedName>
</protein>
<keyword evidence="3" id="KW-1185">Reference proteome</keyword>
<comment type="caution">
    <text evidence="2">The sequence shown here is derived from an EMBL/GenBank/DDBJ whole genome shotgun (WGS) entry which is preliminary data.</text>
</comment>
<reference evidence="2 3" key="1">
    <citation type="submission" date="2021-08" db="EMBL/GenBank/DDBJ databases">
        <title>Draft Genome Sequence of Phanerochaete sordida strain YK-624.</title>
        <authorList>
            <person name="Mori T."/>
            <person name="Dohra H."/>
            <person name="Suzuki T."/>
            <person name="Kawagishi H."/>
            <person name="Hirai H."/>
        </authorList>
    </citation>
    <scope>NUCLEOTIDE SEQUENCE [LARGE SCALE GENOMIC DNA]</scope>
    <source>
        <strain evidence="2 3">YK-624</strain>
    </source>
</reference>
<dbReference type="EMBL" id="BPQB01000006">
    <property type="protein sequence ID" value="GJE87314.1"/>
    <property type="molecule type" value="Genomic_DNA"/>
</dbReference>
<evidence type="ECO:0000313" key="2">
    <source>
        <dbReference type="EMBL" id="GJE87314.1"/>
    </source>
</evidence>
<feature type="region of interest" description="Disordered" evidence="1">
    <location>
        <begin position="123"/>
        <end position="181"/>
    </location>
</feature>
<proteinExistence type="predicted"/>
<organism evidence="2 3">
    <name type="scientific">Phanerochaete sordida</name>
    <dbReference type="NCBI Taxonomy" id="48140"/>
    <lineage>
        <taxon>Eukaryota</taxon>
        <taxon>Fungi</taxon>
        <taxon>Dikarya</taxon>
        <taxon>Basidiomycota</taxon>
        <taxon>Agaricomycotina</taxon>
        <taxon>Agaricomycetes</taxon>
        <taxon>Polyporales</taxon>
        <taxon>Phanerochaetaceae</taxon>
        <taxon>Phanerochaete</taxon>
    </lineage>
</organism>
<sequence length="181" mass="20722">MKIRLLRYMLCALFTDLGVVMRRHLVRRQDARPLDPTSWWRPSGRTCLLDRLHCCHSAYTSRAHALFSPRRARVVQKHKKLSLEREDEQHPPYLPTFPAYSAWHALCTPNEASDPPLRARALGADSLSRRPRLEGTRRTRCAPLQGPTHDERTHRARLEPGAGSRNIVSAPPRAPQDTRDG</sequence>
<feature type="compositionally biased region" description="Basic and acidic residues" evidence="1">
    <location>
        <begin position="127"/>
        <end position="137"/>
    </location>
</feature>
<dbReference type="AlphaFoldDB" id="A0A9P3G3Q8"/>
<feature type="compositionally biased region" description="Basic and acidic residues" evidence="1">
    <location>
        <begin position="148"/>
        <end position="158"/>
    </location>
</feature>